<comment type="caution">
    <text evidence="5">The sequence shown here is derived from an EMBL/GenBank/DDBJ whole genome shotgun (WGS) entry which is preliminary data.</text>
</comment>
<evidence type="ECO:0000256" key="3">
    <source>
        <dbReference type="SAM" id="MobiDB-lite"/>
    </source>
</evidence>
<sequence length="478" mass="53216">MGAASSTAISSRALDVFEDALTNAQKSAGGSNQHVTLTIVDQALLVIPPGAIAHAATLHLRELRLINTRLGTLPASFGCLSSLERLSLERNDLQTLPLSFHELRHLTSLDLSKNQLQGLYGNFCDLCQLRELWLHCNELKALPKELGNLSRLELLDVHANRLTRLPVSFPCLSALVRLDASGNRLRALPEAFGNLARLEACNLSGNVLRDLPPHFGMLSSLRVLLLRQNALTQLPPTFGDLVALENLALSGNRIDVFPQGTLNQLYNLKSLTYAENRLKYWRPGENQELVETKDSQDAMKAASNQEDDNEMDETTTPETDEAGFFGLTKMEFLDFSENVLPRLPLGSLWRRLDELVELRLHHNKLVRLPEGLTSLVKLQRLDLSHNKLVRLPAKIGKLQALQRLDLSTNALIALPSSLAQCSRLDTLFLVKNPKLRELPDSLLDSKSLRWLEIDKSCFLAMPESHLAFCESLPLFGAE</sequence>
<evidence type="ECO:0000313" key="6">
    <source>
        <dbReference type="Proteomes" id="UP001209570"/>
    </source>
</evidence>
<dbReference type="InterPro" id="IPR055414">
    <property type="entry name" value="LRR_R13L4/SHOC2-like"/>
</dbReference>
<dbReference type="InterPro" id="IPR001611">
    <property type="entry name" value="Leu-rich_rpt"/>
</dbReference>
<dbReference type="SUPFAM" id="SSF52058">
    <property type="entry name" value="L domain-like"/>
    <property type="match status" value="2"/>
</dbReference>
<evidence type="ECO:0000259" key="4">
    <source>
        <dbReference type="Pfam" id="PF23598"/>
    </source>
</evidence>
<feature type="region of interest" description="Disordered" evidence="3">
    <location>
        <begin position="292"/>
        <end position="320"/>
    </location>
</feature>
<organism evidence="5 6">
    <name type="scientific">Pythium insidiosum</name>
    <name type="common">Pythiosis disease agent</name>
    <dbReference type="NCBI Taxonomy" id="114742"/>
    <lineage>
        <taxon>Eukaryota</taxon>
        <taxon>Sar</taxon>
        <taxon>Stramenopiles</taxon>
        <taxon>Oomycota</taxon>
        <taxon>Peronosporomycetes</taxon>
        <taxon>Pythiales</taxon>
        <taxon>Pythiaceae</taxon>
        <taxon>Pythium</taxon>
    </lineage>
</organism>
<keyword evidence="1" id="KW-0433">Leucine-rich repeat</keyword>
<dbReference type="InterPro" id="IPR032675">
    <property type="entry name" value="LRR_dom_sf"/>
</dbReference>
<gene>
    <name evidence="5" type="ORF">P43SY_004547</name>
</gene>
<dbReference type="SMART" id="SM00364">
    <property type="entry name" value="LRR_BAC"/>
    <property type="match status" value="7"/>
</dbReference>
<dbReference type="PROSITE" id="PS51450">
    <property type="entry name" value="LRR"/>
    <property type="match status" value="1"/>
</dbReference>
<name>A0AAD5LQA3_PYTIN</name>
<feature type="domain" description="Disease resistance R13L4/SHOC-2-like LRR" evidence="4">
    <location>
        <begin position="121"/>
        <end position="200"/>
    </location>
</feature>
<accession>A0AAD5LQA3</accession>
<evidence type="ECO:0000313" key="5">
    <source>
        <dbReference type="EMBL" id="KAJ0406722.1"/>
    </source>
</evidence>
<keyword evidence="2" id="KW-0677">Repeat</keyword>
<dbReference type="SMART" id="SM00369">
    <property type="entry name" value="LRR_TYP"/>
    <property type="match status" value="12"/>
</dbReference>
<proteinExistence type="predicted"/>
<dbReference type="EMBL" id="JAKCXM010000029">
    <property type="protein sequence ID" value="KAJ0406722.1"/>
    <property type="molecule type" value="Genomic_DNA"/>
</dbReference>
<dbReference type="PRINTS" id="PR00019">
    <property type="entry name" value="LEURICHRPT"/>
</dbReference>
<dbReference type="Pfam" id="PF13855">
    <property type="entry name" value="LRR_8"/>
    <property type="match status" value="2"/>
</dbReference>
<dbReference type="GO" id="GO:0005737">
    <property type="term" value="C:cytoplasm"/>
    <property type="evidence" value="ECO:0007669"/>
    <property type="project" value="TreeGrafter"/>
</dbReference>
<dbReference type="Proteomes" id="UP001209570">
    <property type="component" value="Unassembled WGS sequence"/>
</dbReference>
<evidence type="ECO:0000256" key="1">
    <source>
        <dbReference type="ARBA" id="ARBA00022614"/>
    </source>
</evidence>
<dbReference type="Gene3D" id="3.80.10.10">
    <property type="entry name" value="Ribonuclease Inhibitor"/>
    <property type="match status" value="2"/>
</dbReference>
<dbReference type="Pfam" id="PF23598">
    <property type="entry name" value="LRR_14"/>
    <property type="match status" value="1"/>
</dbReference>
<dbReference type="InterPro" id="IPR003591">
    <property type="entry name" value="Leu-rich_rpt_typical-subtyp"/>
</dbReference>
<protein>
    <recommendedName>
        <fullName evidence="4">Disease resistance R13L4/SHOC-2-like LRR domain-containing protein</fullName>
    </recommendedName>
</protein>
<keyword evidence="6" id="KW-1185">Reference proteome</keyword>
<evidence type="ECO:0000256" key="2">
    <source>
        <dbReference type="ARBA" id="ARBA00022737"/>
    </source>
</evidence>
<dbReference type="PANTHER" id="PTHR48051:SF1">
    <property type="entry name" value="RAS SUPPRESSOR PROTEIN 1"/>
    <property type="match status" value="1"/>
</dbReference>
<dbReference type="AlphaFoldDB" id="A0AAD5LQA3"/>
<dbReference type="InterPro" id="IPR050216">
    <property type="entry name" value="LRR_domain-containing"/>
</dbReference>
<dbReference type="PANTHER" id="PTHR48051">
    <property type="match status" value="1"/>
</dbReference>
<reference evidence="5" key="1">
    <citation type="submission" date="2021-12" db="EMBL/GenBank/DDBJ databases">
        <title>Prjna785345.</title>
        <authorList>
            <person name="Rujirawat T."/>
            <person name="Krajaejun T."/>
        </authorList>
    </citation>
    <scope>NUCLEOTIDE SEQUENCE</scope>
    <source>
        <strain evidence="5">Pi057C3</strain>
    </source>
</reference>
<feature type="compositionally biased region" description="Acidic residues" evidence="3">
    <location>
        <begin position="305"/>
        <end position="320"/>
    </location>
</feature>